<comment type="caution">
    <text evidence="10">The sequence shown here is derived from an EMBL/GenBank/DDBJ whole genome shotgun (WGS) entry which is preliminary data.</text>
</comment>
<feature type="region of interest" description="Disordered" evidence="8">
    <location>
        <begin position="376"/>
        <end position="396"/>
    </location>
</feature>
<name>A0ABN3QC73_9ACTN</name>
<evidence type="ECO:0000313" key="11">
    <source>
        <dbReference type="Proteomes" id="UP001501447"/>
    </source>
</evidence>
<feature type="transmembrane region" description="Helical" evidence="9">
    <location>
        <begin position="207"/>
        <end position="229"/>
    </location>
</feature>
<proteinExistence type="inferred from homology"/>
<feature type="transmembrane region" description="Helical" evidence="9">
    <location>
        <begin position="179"/>
        <end position="201"/>
    </location>
</feature>
<sequence>MTAPTSRTSPWAASAPLTRTPQALALFALSAAGFVALAVALRFPMSDVLVYRAEGSAVWNGTDLYGFTVTEWRLPATYPPFAALLFVPVALVPLSVAKAGFALGNIALVAVLVRLSLRAAAVPGTALAAARLPLVLTVSAGALWLEPVFQTLAFGQVNLAMACLVLWDLSRPEGARGKGFVLGVAAGIKLTPALFVVYLLLTGRFRAGLTAVGGFAASVTVGVLALPGAGVEFWTRRMFETGRVGKAWIVDNQSLQGLAARLAHDPAPGPLWLVPAAVLAVGGMWLARRAYVHDMAVHDMAVHGAAVHRAAGHATAPGFRGVDFWGVQVTALVSLLVSPISWSHHWVWCVPLLIGLAVRAERTPAWRTSERWVPHHARQASHHARQDRARQDHARQDHARQALRWVSAVAVVVFAARTMWVIPRKGDLDLRLPWWQQPLAAPYPLLTLALLAVVPPLLAAARGTVPPAPRVPPARIGGDGDHPVDHSTGLTDPIGPMGSVGSVGSVGSTGCMGSRGPTESVTSRNSEGSRGSEGVEGSPAGSVTGSMGEGSPMDRPRDRPAAGPAGRRADPREHECVEARGGRCAKHDAGHPADRDPTAGARGAGAQHVPGDHLDGHDGRR</sequence>
<feature type="compositionally biased region" description="Basic and acidic residues" evidence="8">
    <location>
        <begin position="384"/>
        <end position="396"/>
    </location>
</feature>
<keyword evidence="6 9" id="KW-0472">Membrane</keyword>
<dbReference type="InterPro" id="IPR018584">
    <property type="entry name" value="GT87"/>
</dbReference>
<evidence type="ECO:0000256" key="7">
    <source>
        <dbReference type="ARBA" id="ARBA00024033"/>
    </source>
</evidence>
<evidence type="ECO:0000256" key="4">
    <source>
        <dbReference type="ARBA" id="ARBA00022692"/>
    </source>
</evidence>
<dbReference type="Proteomes" id="UP001501447">
    <property type="component" value="Unassembled WGS sequence"/>
</dbReference>
<feature type="compositionally biased region" description="Low complexity" evidence="8">
    <location>
        <begin position="499"/>
        <end position="508"/>
    </location>
</feature>
<organism evidence="10 11">
    <name type="scientific">Streptomyces axinellae</name>
    <dbReference type="NCBI Taxonomy" id="552788"/>
    <lineage>
        <taxon>Bacteria</taxon>
        <taxon>Bacillati</taxon>
        <taxon>Actinomycetota</taxon>
        <taxon>Actinomycetes</taxon>
        <taxon>Kitasatosporales</taxon>
        <taxon>Streptomycetaceae</taxon>
        <taxon>Streptomyces</taxon>
    </lineage>
</organism>
<feature type="transmembrane region" description="Helical" evidence="9">
    <location>
        <begin position="81"/>
        <end position="113"/>
    </location>
</feature>
<feature type="region of interest" description="Disordered" evidence="8">
    <location>
        <begin position="464"/>
        <end position="621"/>
    </location>
</feature>
<evidence type="ECO:0000256" key="5">
    <source>
        <dbReference type="ARBA" id="ARBA00022989"/>
    </source>
</evidence>
<evidence type="ECO:0000256" key="6">
    <source>
        <dbReference type="ARBA" id="ARBA00023136"/>
    </source>
</evidence>
<feature type="compositionally biased region" description="Basic and acidic residues" evidence="8">
    <location>
        <begin position="567"/>
        <end position="597"/>
    </location>
</feature>
<evidence type="ECO:0000313" key="10">
    <source>
        <dbReference type="EMBL" id="GAA2622571.1"/>
    </source>
</evidence>
<evidence type="ECO:0008006" key="12">
    <source>
        <dbReference type="Google" id="ProtNLM"/>
    </source>
</evidence>
<keyword evidence="2" id="KW-1003">Cell membrane</keyword>
<comment type="subcellular location">
    <subcellularLocation>
        <location evidence="1">Cell membrane</location>
        <topology evidence="1">Multi-pass membrane protein</topology>
    </subcellularLocation>
</comment>
<evidence type="ECO:0000256" key="3">
    <source>
        <dbReference type="ARBA" id="ARBA00022679"/>
    </source>
</evidence>
<dbReference type="EMBL" id="BAAARJ010000013">
    <property type="protein sequence ID" value="GAA2622571.1"/>
    <property type="molecule type" value="Genomic_DNA"/>
</dbReference>
<feature type="transmembrane region" description="Helical" evidence="9">
    <location>
        <begin position="23"/>
        <end position="43"/>
    </location>
</feature>
<feature type="transmembrane region" description="Helical" evidence="9">
    <location>
        <begin position="442"/>
        <end position="461"/>
    </location>
</feature>
<protein>
    <recommendedName>
        <fullName evidence="12">DUF2029 domain-containing protein</fullName>
    </recommendedName>
</protein>
<reference evidence="10 11" key="1">
    <citation type="journal article" date="2019" name="Int. J. Syst. Evol. Microbiol.">
        <title>The Global Catalogue of Microorganisms (GCM) 10K type strain sequencing project: providing services to taxonomists for standard genome sequencing and annotation.</title>
        <authorList>
            <consortium name="The Broad Institute Genomics Platform"/>
            <consortium name="The Broad Institute Genome Sequencing Center for Infectious Disease"/>
            <person name="Wu L."/>
            <person name="Ma J."/>
        </authorList>
    </citation>
    <scope>NUCLEOTIDE SEQUENCE [LARGE SCALE GENOMIC DNA]</scope>
    <source>
        <strain evidence="10 11">JCM 16373</strain>
    </source>
</reference>
<comment type="similarity">
    <text evidence="7">Belongs to the glycosyltransferase 87 family.</text>
</comment>
<dbReference type="Pfam" id="PF09594">
    <property type="entry name" value="GT87"/>
    <property type="match status" value="1"/>
</dbReference>
<gene>
    <name evidence="10" type="ORF">GCM10009863_40820</name>
</gene>
<keyword evidence="4 9" id="KW-0812">Transmembrane</keyword>
<keyword evidence="11" id="KW-1185">Reference proteome</keyword>
<accession>A0ABN3QC73</accession>
<keyword evidence="3" id="KW-0808">Transferase</keyword>
<feature type="compositionally biased region" description="Basic and acidic residues" evidence="8">
    <location>
        <begin position="610"/>
        <end position="621"/>
    </location>
</feature>
<evidence type="ECO:0000256" key="8">
    <source>
        <dbReference type="SAM" id="MobiDB-lite"/>
    </source>
</evidence>
<evidence type="ECO:0000256" key="2">
    <source>
        <dbReference type="ARBA" id="ARBA00022475"/>
    </source>
</evidence>
<evidence type="ECO:0000256" key="1">
    <source>
        <dbReference type="ARBA" id="ARBA00004651"/>
    </source>
</evidence>
<feature type="transmembrane region" description="Helical" evidence="9">
    <location>
        <begin position="402"/>
        <end position="422"/>
    </location>
</feature>
<keyword evidence="5 9" id="KW-1133">Transmembrane helix</keyword>
<evidence type="ECO:0000256" key="9">
    <source>
        <dbReference type="SAM" id="Phobius"/>
    </source>
</evidence>